<organism evidence="1 2">
    <name type="scientific">Zingiber officinale</name>
    <name type="common">Ginger</name>
    <name type="synonym">Amomum zingiber</name>
    <dbReference type="NCBI Taxonomy" id="94328"/>
    <lineage>
        <taxon>Eukaryota</taxon>
        <taxon>Viridiplantae</taxon>
        <taxon>Streptophyta</taxon>
        <taxon>Embryophyta</taxon>
        <taxon>Tracheophyta</taxon>
        <taxon>Spermatophyta</taxon>
        <taxon>Magnoliopsida</taxon>
        <taxon>Liliopsida</taxon>
        <taxon>Zingiberales</taxon>
        <taxon>Zingiberaceae</taxon>
        <taxon>Zingiber</taxon>
    </lineage>
</organism>
<dbReference type="EMBL" id="JACMSC010000019">
    <property type="protein sequence ID" value="KAG6473781.1"/>
    <property type="molecule type" value="Genomic_DNA"/>
</dbReference>
<sequence length="180" mass="20245">MLPDLLGKRKNIFFHGFLSPPTLRFLSFFFLPFHSLSEDIATEFLYPNFYAAYINFSDNSGVFLSTSAYLVAFNKPSSSDSRYYVVVLHARSSVVVWTANPTTLMSSSSTLSLTGVRPRAILHQSLARLVDTVAYLSVNATRIYLLAGDQKTALFEMILRMLISFSSNAFHMAKLDSHHK</sequence>
<proteinExistence type="predicted"/>
<gene>
    <name evidence="1" type="ORF">ZIOFF_067698</name>
</gene>
<comment type="caution">
    <text evidence="1">The sequence shown here is derived from an EMBL/GenBank/DDBJ whole genome shotgun (WGS) entry which is preliminary data.</text>
</comment>
<name>A0A8J5CG25_ZINOF</name>
<accession>A0A8J5CG25</accession>
<evidence type="ECO:0000313" key="1">
    <source>
        <dbReference type="EMBL" id="KAG6473781.1"/>
    </source>
</evidence>
<protein>
    <submittedName>
        <fullName evidence="1">Uncharacterized protein</fullName>
    </submittedName>
</protein>
<dbReference type="Proteomes" id="UP000734854">
    <property type="component" value="Unassembled WGS sequence"/>
</dbReference>
<reference evidence="1 2" key="1">
    <citation type="submission" date="2020-08" db="EMBL/GenBank/DDBJ databases">
        <title>Plant Genome Project.</title>
        <authorList>
            <person name="Zhang R.-G."/>
        </authorList>
    </citation>
    <scope>NUCLEOTIDE SEQUENCE [LARGE SCALE GENOMIC DNA]</scope>
    <source>
        <tissue evidence="1">Rhizome</tissue>
    </source>
</reference>
<keyword evidence="2" id="KW-1185">Reference proteome</keyword>
<evidence type="ECO:0000313" key="2">
    <source>
        <dbReference type="Proteomes" id="UP000734854"/>
    </source>
</evidence>
<dbReference type="AlphaFoldDB" id="A0A8J5CG25"/>